<organism evidence="1 2">
    <name type="scientific">Rapidithrix thailandica</name>
    <dbReference type="NCBI Taxonomy" id="413964"/>
    <lineage>
        <taxon>Bacteria</taxon>
        <taxon>Pseudomonadati</taxon>
        <taxon>Bacteroidota</taxon>
        <taxon>Cytophagia</taxon>
        <taxon>Cytophagales</taxon>
        <taxon>Flammeovirgaceae</taxon>
        <taxon>Rapidithrix</taxon>
    </lineage>
</organism>
<dbReference type="RefSeq" id="WP_346822598.1">
    <property type="nucleotide sequence ID" value="NZ_JBDKWZ010000010.1"/>
</dbReference>
<sequence length="106" mass="12284">MFPGKKPILIPKHHFKCMFSVDIDTHANVTVSGIRFLEVAYDENLSMNAKFCKHEHLHIGNKYININKLYQDLLNHLKDKLIEEAKEVEGKLKVDSILKSSHIKFP</sequence>
<comment type="caution">
    <text evidence="1">The sequence shown here is derived from an EMBL/GenBank/DDBJ whole genome shotgun (WGS) entry which is preliminary data.</text>
</comment>
<gene>
    <name evidence="1" type="ORF">AAG747_17985</name>
</gene>
<name>A0AAW9S3N4_9BACT</name>
<reference evidence="1 2" key="1">
    <citation type="submission" date="2024-04" db="EMBL/GenBank/DDBJ databases">
        <title>Novel genus in family Flammeovirgaceae.</title>
        <authorList>
            <person name="Nguyen T.H."/>
            <person name="Vuong T.Q."/>
            <person name="Le H."/>
            <person name="Kim S.-G."/>
        </authorList>
    </citation>
    <scope>NUCLEOTIDE SEQUENCE [LARGE SCALE GENOMIC DNA]</scope>
    <source>
        <strain evidence="1 2">JCM 23209</strain>
    </source>
</reference>
<dbReference type="EMBL" id="JBDKWZ010000010">
    <property type="protein sequence ID" value="MEN7549820.1"/>
    <property type="molecule type" value="Genomic_DNA"/>
</dbReference>
<dbReference type="AlphaFoldDB" id="A0AAW9S3N4"/>
<accession>A0AAW9S3N4</accession>
<keyword evidence="2" id="KW-1185">Reference proteome</keyword>
<evidence type="ECO:0000313" key="1">
    <source>
        <dbReference type="EMBL" id="MEN7549820.1"/>
    </source>
</evidence>
<evidence type="ECO:0000313" key="2">
    <source>
        <dbReference type="Proteomes" id="UP001403385"/>
    </source>
</evidence>
<proteinExistence type="predicted"/>
<protein>
    <submittedName>
        <fullName evidence="1">Uncharacterized protein</fullName>
    </submittedName>
</protein>
<dbReference type="Proteomes" id="UP001403385">
    <property type="component" value="Unassembled WGS sequence"/>
</dbReference>